<accession>A0A518CSP1</accession>
<dbReference type="Gene3D" id="3.30.200.20">
    <property type="entry name" value="Phosphorylase Kinase, domain 1"/>
    <property type="match status" value="1"/>
</dbReference>
<evidence type="ECO:0000256" key="2">
    <source>
        <dbReference type="ARBA" id="ARBA00022527"/>
    </source>
</evidence>
<protein>
    <recommendedName>
        <fullName evidence="1">non-specific serine/threonine protein kinase</fullName>
        <ecNumber evidence="1">2.7.11.1</ecNumber>
    </recommendedName>
</protein>
<evidence type="ECO:0000256" key="5">
    <source>
        <dbReference type="ARBA" id="ARBA00022777"/>
    </source>
</evidence>
<dbReference type="Gene3D" id="1.10.510.10">
    <property type="entry name" value="Transferase(Phosphotransferase) domain 1"/>
    <property type="match status" value="1"/>
</dbReference>
<dbReference type="KEGG" id="plon:Pla110_40060"/>
<dbReference type="Pfam" id="PF00069">
    <property type="entry name" value="Pkinase"/>
    <property type="match status" value="1"/>
</dbReference>
<evidence type="ECO:0000256" key="6">
    <source>
        <dbReference type="ARBA" id="ARBA00022840"/>
    </source>
</evidence>
<keyword evidence="3 10" id="KW-0808">Transferase</keyword>
<dbReference type="PROSITE" id="PS00108">
    <property type="entry name" value="PROTEIN_KINASE_ST"/>
    <property type="match status" value="1"/>
</dbReference>
<evidence type="ECO:0000256" key="1">
    <source>
        <dbReference type="ARBA" id="ARBA00012513"/>
    </source>
</evidence>
<dbReference type="InterPro" id="IPR017441">
    <property type="entry name" value="Protein_kinase_ATP_BS"/>
</dbReference>
<dbReference type="Proteomes" id="UP000317178">
    <property type="component" value="Chromosome"/>
</dbReference>
<dbReference type="EC" id="2.7.11.1" evidence="1"/>
<dbReference type="PANTHER" id="PTHR43289:SF6">
    <property type="entry name" value="SERINE_THREONINE-PROTEIN KINASE NEKL-3"/>
    <property type="match status" value="1"/>
</dbReference>
<feature type="transmembrane region" description="Helical" evidence="8">
    <location>
        <begin position="354"/>
        <end position="372"/>
    </location>
</feature>
<keyword evidence="8" id="KW-0472">Membrane</keyword>
<reference evidence="10 11" key="1">
    <citation type="submission" date="2019-02" db="EMBL/GenBank/DDBJ databases">
        <title>Deep-cultivation of Planctomycetes and their phenomic and genomic characterization uncovers novel biology.</title>
        <authorList>
            <person name="Wiegand S."/>
            <person name="Jogler M."/>
            <person name="Boedeker C."/>
            <person name="Pinto D."/>
            <person name="Vollmers J."/>
            <person name="Rivas-Marin E."/>
            <person name="Kohn T."/>
            <person name="Peeters S.H."/>
            <person name="Heuer A."/>
            <person name="Rast P."/>
            <person name="Oberbeckmann S."/>
            <person name="Bunk B."/>
            <person name="Jeske O."/>
            <person name="Meyerdierks A."/>
            <person name="Storesund J.E."/>
            <person name="Kallscheuer N."/>
            <person name="Luecker S."/>
            <person name="Lage O.M."/>
            <person name="Pohl T."/>
            <person name="Merkel B.J."/>
            <person name="Hornburger P."/>
            <person name="Mueller R.-W."/>
            <person name="Bruemmer F."/>
            <person name="Labrenz M."/>
            <person name="Spormann A.M."/>
            <person name="Op den Camp H."/>
            <person name="Overmann J."/>
            <person name="Amann R."/>
            <person name="Jetten M.S.M."/>
            <person name="Mascher T."/>
            <person name="Medema M.H."/>
            <person name="Devos D.P."/>
            <person name="Kaster A.-K."/>
            <person name="Ovreas L."/>
            <person name="Rohde M."/>
            <person name="Galperin M.Y."/>
            <person name="Jogler C."/>
        </authorList>
    </citation>
    <scope>NUCLEOTIDE SEQUENCE [LARGE SCALE GENOMIC DNA]</scope>
    <source>
        <strain evidence="10 11">Pla110</strain>
    </source>
</reference>
<evidence type="ECO:0000256" key="7">
    <source>
        <dbReference type="PROSITE-ProRule" id="PRU10141"/>
    </source>
</evidence>
<feature type="domain" description="Protein kinase" evidence="9">
    <location>
        <begin position="9"/>
        <end position="269"/>
    </location>
</feature>
<dbReference type="CDD" id="cd14014">
    <property type="entry name" value="STKc_PknB_like"/>
    <property type="match status" value="1"/>
</dbReference>
<dbReference type="InterPro" id="IPR011009">
    <property type="entry name" value="Kinase-like_dom_sf"/>
</dbReference>
<keyword evidence="2" id="KW-0723">Serine/threonine-protein kinase</keyword>
<gene>
    <name evidence="10" type="primary">pknL_2</name>
    <name evidence="10" type="ORF">Pla110_40060</name>
</gene>
<dbReference type="PROSITE" id="PS00107">
    <property type="entry name" value="PROTEIN_KINASE_ATP"/>
    <property type="match status" value="1"/>
</dbReference>
<dbReference type="EMBL" id="CP036281">
    <property type="protein sequence ID" value="QDU82251.1"/>
    <property type="molecule type" value="Genomic_DNA"/>
</dbReference>
<evidence type="ECO:0000256" key="4">
    <source>
        <dbReference type="ARBA" id="ARBA00022741"/>
    </source>
</evidence>
<proteinExistence type="predicted"/>
<feature type="binding site" evidence="7">
    <location>
        <position position="38"/>
    </location>
    <ligand>
        <name>ATP</name>
        <dbReference type="ChEBI" id="CHEBI:30616"/>
    </ligand>
</feature>
<dbReference type="InterPro" id="IPR008271">
    <property type="entry name" value="Ser/Thr_kinase_AS"/>
</dbReference>
<dbReference type="RefSeq" id="WP_144998265.1">
    <property type="nucleotide sequence ID" value="NZ_CP036281.1"/>
</dbReference>
<organism evidence="10 11">
    <name type="scientific">Polystyrenella longa</name>
    <dbReference type="NCBI Taxonomy" id="2528007"/>
    <lineage>
        <taxon>Bacteria</taxon>
        <taxon>Pseudomonadati</taxon>
        <taxon>Planctomycetota</taxon>
        <taxon>Planctomycetia</taxon>
        <taxon>Planctomycetales</taxon>
        <taxon>Planctomycetaceae</taxon>
        <taxon>Polystyrenella</taxon>
    </lineage>
</organism>
<evidence type="ECO:0000259" key="9">
    <source>
        <dbReference type="PROSITE" id="PS50011"/>
    </source>
</evidence>
<dbReference type="AlphaFoldDB" id="A0A518CSP1"/>
<dbReference type="SMART" id="SM00220">
    <property type="entry name" value="S_TKc"/>
    <property type="match status" value="1"/>
</dbReference>
<evidence type="ECO:0000256" key="3">
    <source>
        <dbReference type="ARBA" id="ARBA00022679"/>
    </source>
</evidence>
<dbReference type="InterPro" id="IPR000719">
    <property type="entry name" value="Prot_kinase_dom"/>
</dbReference>
<dbReference type="PANTHER" id="PTHR43289">
    <property type="entry name" value="MITOGEN-ACTIVATED PROTEIN KINASE KINASE KINASE 20-RELATED"/>
    <property type="match status" value="1"/>
</dbReference>
<dbReference type="PROSITE" id="PS50011">
    <property type="entry name" value="PROTEIN_KINASE_DOM"/>
    <property type="match status" value="1"/>
</dbReference>
<dbReference type="GO" id="GO:0005524">
    <property type="term" value="F:ATP binding"/>
    <property type="evidence" value="ECO:0007669"/>
    <property type="project" value="UniProtKB-UniRule"/>
</dbReference>
<evidence type="ECO:0000256" key="8">
    <source>
        <dbReference type="SAM" id="Phobius"/>
    </source>
</evidence>
<sequence>MELEKVGPYLIEGKLGSGGMGTVYKGQHEETGVHAAVKVLAPSLSREEGFVARFSREVESLRKLSNPYVVEFFESDVDGDLYYFAMEYVDGETLTQRLRREKRIPWREVVEISTQICIALKSAHDAGVIHRDLKPSNLMLTQDGKVKLTDFGVAQVFASAKLTVTGGIIGTAEYMSPEQAQGRRVTKKSDLYSLGAVMYVMLTGRPPFRGKTILEVIQKHKYGQFDHARTIVPEIPHWLDELVCQLLEKDPEKRVPDAYVLSRRLQEIVKKVELSQSEMTMSIDPDSDAGASTTVAINPEQQANIQKETQVSSASRASAHFPHESGGTLMREMMRAEIEEASKKTPVAQFFDNTWVLIVLLICVLFGFYLWYTKPPSPVTPEEEVVDSTEINERLRFVDLDWKRSLKRPEAERIYARGVQQFESGQTKQAQETMTALLTLLKSSGENPQLVDRVQERLDELNGAQEEFISEYVEQAQTHLDGGQLAEAQTLISSMNTLYGNDSRVRGLVEQYNQAVKTRQNNGQ</sequence>
<keyword evidence="11" id="KW-1185">Reference proteome</keyword>
<dbReference type="FunFam" id="1.10.510.10:FF:000021">
    <property type="entry name" value="Serine/threonine protein kinase"/>
    <property type="match status" value="1"/>
</dbReference>
<keyword evidence="8" id="KW-0812">Transmembrane</keyword>
<dbReference type="SUPFAM" id="SSF56112">
    <property type="entry name" value="Protein kinase-like (PK-like)"/>
    <property type="match status" value="1"/>
</dbReference>
<keyword evidence="8" id="KW-1133">Transmembrane helix</keyword>
<evidence type="ECO:0000313" key="11">
    <source>
        <dbReference type="Proteomes" id="UP000317178"/>
    </source>
</evidence>
<name>A0A518CSP1_9PLAN</name>
<dbReference type="OrthoDB" id="6111975at2"/>
<evidence type="ECO:0000313" key="10">
    <source>
        <dbReference type="EMBL" id="QDU82251.1"/>
    </source>
</evidence>
<keyword evidence="6 7" id="KW-0067">ATP-binding</keyword>
<dbReference type="GO" id="GO:0004674">
    <property type="term" value="F:protein serine/threonine kinase activity"/>
    <property type="evidence" value="ECO:0007669"/>
    <property type="project" value="UniProtKB-KW"/>
</dbReference>
<keyword evidence="4 7" id="KW-0547">Nucleotide-binding</keyword>
<keyword evidence="5 10" id="KW-0418">Kinase</keyword>